<dbReference type="InterPro" id="IPR015915">
    <property type="entry name" value="Kelch-typ_b-propeller"/>
</dbReference>
<dbReference type="PANTHER" id="PTHR46407">
    <property type="entry name" value="OS02G0208700 PROTEIN"/>
    <property type="match status" value="1"/>
</dbReference>
<keyword evidence="3" id="KW-1185">Reference proteome</keyword>
<evidence type="ECO:0000313" key="2">
    <source>
        <dbReference type="EMBL" id="EFJ27169.1"/>
    </source>
</evidence>
<dbReference type="Gramene" id="EFJ27169">
    <property type="protein sequence ID" value="EFJ27169"/>
    <property type="gene ID" value="SELMODRAFT_412117"/>
</dbReference>
<dbReference type="AlphaFoldDB" id="D8RK43"/>
<feature type="compositionally biased region" description="Polar residues" evidence="1">
    <location>
        <begin position="117"/>
        <end position="127"/>
    </location>
</feature>
<sequence>MAYESALQGMPLRDITSREAYMFRAKEAEFDALKRDPYKAPASKGFSNVQPSPLASSTIFGKLVPNNSPISQMFKQDTNMGGFGNGPVISPPQQIQPAAFSFPSPSPFPAQSVFPQNPQSPSPFTVQQPSPFNPVSSFGSNNAMQNAFSPLPAPAIVQSPFQQPSELQKRLRRGVWSSGSLASYHFESSRPIRGLREYRHRKAPETQPLIRKLFTCRKRYGDKLDDKFDKSCTVQSNKWRLPCKRTTKWISFPTSSTSWCSRTSCQGYLGTLARCAEQSPAPGKLSWTALYATIISSAALATSSSRCSETLQWSRGSQVWRKLPPIENLPEGRAKIVAWSGMVLVWTLAPGKCWSPSRDLIFKLDVGGAKWTWDVIPAKNSSNWFDAIAFSGKIYSTWENRGSPYSLRAPVKLDVRVFDMKVDACNAIGKWNFSNIAVALSPAGDENLYGLQWHKETVELMRYDAASSTWKPQEEIPRQTEHRNSTLTVVSGDCFDPPVKLGINAITYGYLDGNAIHWYNSAVQKTWMAIAENRPEEAASFKVFVIRGVLYAGSTSIDPKKIKRCKIFEGKIDVASRRMMQYSAQSIADRSDMSDTDLIPGLCDELALENILPRLPWYTRPVCRAVSNSWRALMDSALQYDAHLLNTTRNFQLPLLQDTPLVSLGNDSEVLQILILDRSQGSWRKLPPIEGLPVGRAQMVAWSGMVFVWTLAPGKSWSHSRDVIFKLDIGRAKWTWDRTPARRASNWFDAIAFGGKIYSSWEYRRSVYGIHPSVKLDVIVYDMETGTCDTIEKWFVSGAGVVLSPAGDEILYGFHDKTMELMRYEAASNAWKSQEQITGKPEFRATKVVSGDCFEPAMEVGTNVISYGGEAMHWYNSAVQEAWVAIEKWPRTDRFKVLVIRGAIYAISRMVYSSGSLKHCEILRGKIDVANRRLVWDAVADFPFPVTITCFVRMA</sequence>
<dbReference type="Gene3D" id="2.120.10.80">
    <property type="entry name" value="Kelch-type beta propeller"/>
    <property type="match status" value="1"/>
</dbReference>
<dbReference type="GO" id="GO:0080037">
    <property type="term" value="P:negative regulation of cytokinin-activated signaling pathway"/>
    <property type="evidence" value="ECO:0007669"/>
    <property type="project" value="InterPro"/>
</dbReference>
<dbReference type="InterPro" id="IPR044595">
    <property type="entry name" value="KMD1-4"/>
</dbReference>
<dbReference type="InterPro" id="IPR011043">
    <property type="entry name" value="Gal_Oxase/kelch_b-propeller"/>
</dbReference>
<dbReference type="KEGG" id="smo:SELMODRAFT_412117"/>
<dbReference type="HOGENOM" id="CLU_308927_0_0_1"/>
<dbReference type="InParanoid" id="D8RK43"/>
<gene>
    <name evidence="2" type="ORF">SELMODRAFT_412117</name>
</gene>
<evidence type="ECO:0000313" key="3">
    <source>
        <dbReference type="Proteomes" id="UP000001514"/>
    </source>
</evidence>
<evidence type="ECO:0008006" key="4">
    <source>
        <dbReference type="Google" id="ProtNLM"/>
    </source>
</evidence>
<feature type="region of interest" description="Disordered" evidence="1">
    <location>
        <begin position="107"/>
        <end position="127"/>
    </location>
</feature>
<evidence type="ECO:0000256" key="1">
    <source>
        <dbReference type="SAM" id="MobiDB-lite"/>
    </source>
</evidence>
<protein>
    <recommendedName>
        <fullName evidence="4">F-box domain-containing protein</fullName>
    </recommendedName>
</protein>
<dbReference type="GO" id="GO:2000762">
    <property type="term" value="P:regulation of phenylpropanoid metabolic process"/>
    <property type="evidence" value="ECO:0007669"/>
    <property type="project" value="InterPro"/>
</dbReference>
<feature type="compositionally biased region" description="Low complexity" evidence="1">
    <location>
        <begin position="107"/>
        <end position="116"/>
    </location>
</feature>
<dbReference type="Proteomes" id="UP000001514">
    <property type="component" value="Unassembled WGS sequence"/>
</dbReference>
<proteinExistence type="predicted"/>
<dbReference type="EMBL" id="GL377582">
    <property type="protein sequence ID" value="EFJ27169.1"/>
    <property type="molecule type" value="Genomic_DNA"/>
</dbReference>
<dbReference type="PANTHER" id="PTHR46407:SF3">
    <property type="entry name" value="OS02G0208700 PROTEIN"/>
    <property type="match status" value="1"/>
</dbReference>
<reference evidence="2 3" key="1">
    <citation type="journal article" date="2011" name="Science">
        <title>The Selaginella genome identifies genetic changes associated with the evolution of vascular plants.</title>
        <authorList>
            <person name="Banks J.A."/>
            <person name="Nishiyama T."/>
            <person name="Hasebe M."/>
            <person name="Bowman J.L."/>
            <person name="Gribskov M."/>
            <person name="dePamphilis C."/>
            <person name="Albert V.A."/>
            <person name="Aono N."/>
            <person name="Aoyama T."/>
            <person name="Ambrose B.A."/>
            <person name="Ashton N.W."/>
            <person name="Axtell M.J."/>
            <person name="Barker E."/>
            <person name="Barker M.S."/>
            <person name="Bennetzen J.L."/>
            <person name="Bonawitz N.D."/>
            <person name="Chapple C."/>
            <person name="Cheng C."/>
            <person name="Correa L.G."/>
            <person name="Dacre M."/>
            <person name="DeBarry J."/>
            <person name="Dreyer I."/>
            <person name="Elias M."/>
            <person name="Engstrom E.M."/>
            <person name="Estelle M."/>
            <person name="Feng L."/>
            <person name="Finet C."/>
            <person name="Floyd S.K."/>
            <person name="Frommer W.B."/>
            <person name="Fujita T."/>
            <person name="Gramzow L."/>
            <person name="Gutensohn M."/>
            <person name="Harholt J."/>
            <person name="Hattori M."/>
            <person name="Heyl A."/>
            <person name="Hirai T."/>
            <person name="Hiwatashi Y."/>
            <person name="Ishikawa M."/>
            <person name="Iwata M."/>
            <person name="Karol K.G."/>
            <person name="Koehler B."/>
            <person name="Kolukisaoglu U."/>
            <person name="Kubo M."/>
            <person name="Kurata T."/>
            <person name="Lalonde S."/>
            <person name="Li K."/>
            <person name="Li Y."/>
            <person name="Litt A."/>
            <person name="Lyons E."/>
            <person name="Manning G."/>
            <person name="Maruyama T."/>
            <person name="Michael T.P."/>
            <person name="Mikami K."/>
            <person name="Miyazaki S."/>
            <person name="Morinaga S."/>
            <person name="Murata T."/>
            <person name="Mueller-Roeber B."/>
            <person name="Nelson D.R."/>
            <person name="Obara M."/>
            <person name="Oguri Y."/>
            <person name="Olmstead R.G."/>
            <person name="Onodera N."/>
            <person name="Petersen B.L."/>
            <person name="Pils B."/>
            <person name="Prigge M."/>
            <person name="Rensing S.A."/>
            <person name="Riano-Pachon D.M."/>
            <person name="Roberts A.W."/>
            <person name="Sato Y."/>
            <person name="Scheller H.V."/>
            <person name="Schulz B."/>
            <person name="Schulz C."/>
            <person name="Shakirov E.V."/>
            <person name="Shibagaki N."/>
            <person name="Shinohara N."/>
            <person name="Shippen D.E."/>
            <person name="Soerensen I."/>
            <person name="Sotooka R."/>
            <person name="Sugimoto N."/>
            <person name="Sugita M."/>
            <person name="Sumikawa N."/>
            <person name="Tanurdzic M."/>
            <person name="Theissen G."/>
            <person name="Ulvskov P."/>
            <person name="Wakazuki S."/>
            <person name="Weng J.K."/>
            <person name="Willats W.W."/>
            <person name="Wipf D."/>
            <person name="Wolf P.G."/>
            <person name="Yang L."/>
            <person name="Zimmer A.D."/>
            <person name="Zhu Q."/>
            <person name="Mitros T."/>
            <person name="Hellsten U."/>
            <person name="Loque D."/>
            <person name="Otillar R."/>
            <person name="Salamov A."/>
            <person name="Schmutz J."/>
            <person name="Shapiro H."/>
            <person name="Lindquist E."/>
            <person name="Lucas S."/>
            <person name="Rokhsar D."/>
            <person name="Grigoriev I.V."/>
        </authorList>
    </citation>
    <scope>NUCLEOTIDE SEQUENCE [LARGE SCALE GENOMIC DNA]</scope>
</reference>
<dbReference type="SUPFAM" id="SSF50965">
    <property type="entry name" value="Galactose oxidase, central domain"/>
    <property type="match status" value="1"/>
</dbReference>
<accession>D8RK43</accession>
<organism evidence="3">
    <name type="scientific">Selaginella moellendorffii</name>
    <name type="common">Spikemoss</name>
    <dbReference type="NCBI Taxonomy" id="88036"/>
    <lineage>
        <taxon>Eukaryota</taxon>
        <taxon>Viridiplantae</taxon>
        <taxon>Streptophyta</taxon>
        <taxon>Embryophyta</taxon>
        <taxon>Tracheophyta</taxon>
        <taxon>Lycopodiopsida</taxon>
        <taxon>Selaginellales</taxon>
        <taxon>Selaginellaceae</taxon>
        <taxon>Selaginella</taxon>
    </lineage>
</organism>
<name>D8RK43_SELML</name>